<dbReference type="InterPro" id="IPR057499">
    <property type="entry name" value="Kelch_FKB95"/>
</dbReference>
<dbReference type="SUPFAM" id="SSF117281">
    <property type="entry name" value="Kelch motif"/>
    <property type="match status" value="1"/>
</dbReference>
<dbReference type="Pfam" id="PF25210">
    <property type="entry name" value="Kelch_FKB95"/>
    <property type="match status" value="1"/>
</dbReference>
<accession>A0ABC8JCH6</accession>
<comment type="caution">
    <text evidence="2">The sequence shown here is derived from an EMBL/GenBank/DDBJ whole genome shotgun (WGS) entry which is preliminary data.</text>
</comment>
<feature type="domain" description="F-box" evidence="1">
    <location>
        <begin position="14"/>
        <end position="60"/>
    </location>
</feature>
<dbReference type="PROSITE" id="PS50181">
    <property type="entry name" value="FBOX"/>
    <property type="match status" value="1"/>
</dbReference>
<dbReference type="EMBL" id="CAKOAT010078488">
    <property type="protein sequence ID" value="CAH8313386.1"/>
    <property type="molecule type" value="Genomic_DNA"/>
</dbReference>
<dbReference type="AlphaFoldDB" id="A0ABC8JCH6"/>
<dbReference type="Proteomes" id="UP001642260">
    <property type="component" value="Unassembled WGS sequence"/>
</dbReference>
<dbReference type="InterPro" id="IPR050354">
    <property type="entry name" value="F-box/kelch-repeat_ARATH"/>
</dbReference>
<sequence length="366" mass="42799">MASKSKNEQSSQPPSLITSLPDDVMVDILARVPRQDYPALSLASKQFWSLIKSHEIYSRRSLLRCTETCLYTILSSRKAPNDRLYILRQNADGNRHLVHISSLLDLPKGESFVTVGSVIYGFGGRDDNETLTSLRAFRIDCRSHTVQPLPNMPVAMTDTCADFLDGKVYVVGYCSMKSELMMVVFNTKTQMWEPRVIIPDTTPDEKWHYGYMAVMANKIYMRRHDRGKSSVYEPKENKWEKDDVLSSKKWYVGGACVLDDVLYYYQRYMKCLYRYDPKESRWEEFTCLRYSLLAEQMRRPCWTETVRYGRNLALYFRTKKDPQKIWCAVISFKRSYVNDMRYTVEWCDQVLTGGKFTYVKCLSVMI</sequence>
<name>A0ABC8JCH6_ERUVS</name>
<dbReference type="InterPro" id="IPR001810">
    <property type="entry name" value="F-box_dom"/>
</dbReference>
<protein>
    <recommendedName>
        <fullName evidence="1">F-box domain-containing protein</fullName>
    </recommendedName>
</protein>
<dbReference type="InterPro" id="IPR015915">
    <property type="entry name" value="Kelch-typ_b-propeller"/>
</dbReference>
<gene>
    <name evidence="2" type="ORF">ERUC_LOCUS6810</name>
</gene>
<dbReference type="PANTHER" id="PTHR24414">
    <property type="entry name" value="F-BOX/KELCH-REPEAT PROTEIN SKIP4"/>
    <property type="match status" value="1"/>
</dbReference>
<keyword evidence="3" id="KW-1185">Reference proteome</keyword>
<evidence type="ECO:0000259" key="1">
    <source>
        <dbReference type="PROSITE" id="PS50181"/>
    </source>
</evidence>
<dbReference type="SUPFAM" id="SSF81383">
    <property type="entry name" value="F-box domain"/>
    <property type="match status" value="1"/>
</dbReference>
<dbReference type="InterPro" id="IPR036047">
    <property type="entry name" value="F-box-like_dom_sf"/>
</dbReference>
<evidence type="ECO:0000313" key="2">
    <source>
        <dbReference type="EMBL" id="CAH8313386.1"/>
    </source>
</evidence>
<dbReference type="PANTHER" id="PTHR24414:SF184">
    <property type="entry name" value="GALACTOSE OXIDASE_KELCH REPEAT SUPERFAMILY PROTEIN"/>
    <property type="match status" value="1"/>
</dbReference>
<dbReference type="CDD" id="cd22152">
    <property type="entry name" value="F-box_AtAFR-like"/>
    <property type="match status" value="1"/>
</dbReference>
<dbReference type="Pfam" id="PF00646">
    <property type="entry name" value="F-box"/>
    <property type="match status" value="1"/>
</dbReference>
<reference evidence="2 3" key="1">
    <citation type="submission" date="2022-03" db="EMBL/GenBank/DDBJ databases">
        <authorList>
            <person name="Macdonald S."/>
            <person name="Ahmed S."/>
            <person name="Newling K."/>
        </authorList>
    </citation>
    <scope>NUCLEOTIDE SEQUENCE [LARGE SCALE GENOMIC DNA]</scope>
</reference>
<evidence type="ECO:0000313" key="3">
    <source>
        <dbReference type="Proteomes" id="UP001642260"/>
    </source>
</evidence>
<organism evidence="2 3">
    <name type="scientific">Eruca vesicaria subsp. sativa</name>
    <name type="common">Garden rocket</name>
    <name type="synonym">Eruca sativa</name>
    <dbReference type="NCBI Taxonomy" id="29727"/>
    <lineage>
        <taxon>Eukaryota</taxon>
        <taxon>Viridiplantae</taxon>
        <taxon>Streptophyta</taxon>
        <taxon>Embryophyta</taxon>
        <taxon>Tracheophyta</taxon>
        <taxon>Spermatophyta</taxon>
        <taxon>Magnoliopsida</taxon>
        <taxon>eudicotyledons</taxon>
        <taxon>Gunneridae</taxon>
        <taxon>Pentapetalae</taxon>
        <taxon>rosids</taxon>
        <taxon>malvids</taxon>
        <taxon>Brassicales</taxon>
        <taxon>Brassicaceae</taxon>
        <taxon>Brassiceae</taxon>
        <taxon>Eruca</taxon>
    </lineage>
</organism>
<dbReference type="Gene3D" id="2.120.10.80">
    <property type="entry name" value="Kelch-type beta propeller"/>
    <property type="match status" value="1"/>
</dbReference>
<dbReference type="SMART" id="SM00256">
    <property type="entry name" value="FBOX"/>
    <property type="match status" value="1"/>
</dbReference>
<proteinExistence type="predicted"/>